<dbReference type="EMBL" id="RCDA01000002">
    <property type="protein sequence ID" value="RLK48650.1"/>
    <property type="molecule type" value="Genomic_DNA"/>
</dbReference>
<dbReference type="GO" id="GO:0005829">
    <property type="term" value="C:cytosol"/>
    <property type="evidence" value="ECO:0007669"/>
    <property type="project" value="TreeGrafter"/>
</dbReference>
<sequence length="155" mass="16920">MAQDVKTADMLQMAREFFQLLPHGRLLGIEVRQADAERVQTRLAYRDDLVGDPQGGHLHGGVITTLIDQTSGSAVLCRLGRLEAVATLDLRVDHLARARPGQAVVAEAECYRVTPNICFARCTVFPEGERARPVAASMSSFMRTGQVPGFVEGSR</sequence>
<dbReference type="Proteomes" id="UP000275461">
    <property type="component" value="Unassembled WGS sequence"/>
</dbReference>
<dbReference type="GO" id="GO:0061522">
    <property type="term" value="F:1,4-dihydroxy-2-naphthoyl-CoA thioesterase activity"/>
    <property type="evidence" value="ECO:0007669"/>
    <property type="project" value="TreeGrafter"/>
</dbReference>
<dbReference type="AlphaFoldDB" id="A0A498C6E2"/>
<dbReference type="NCBIfam" id="TIGR00369">
    <property type="entry name" value="unchar_dom_1"/>
    <property type="match status" value="1"/>
</dbReference>
<gene>
    <name evidence="3" type="ORF">DFR31_1761</name>
</gene>
<accession>A0A498C6E2</accession>
<dbReference type="Pfam" id="PF03061">
    <property type="entry name" value="4HBT"/>
    <property type="match status" value="1"/>
</dbReference>
<dbReference type="SUPFAM" id="SSF54637">
    <property type="entry name" value="Thioesterase/thiol ester dehydrase-isomerase"/>
    <property type="match status" value="1"/>
</dbReference>
<evidence type="ECO:0000313" key="3">
    <source>
        <dbReference type="EMBL" id="RLK48650.1"/>
    </source>
</evidence>
<feature type="domain" description="Thioesterase" evidence="2">
    <location>
        <begin position="55"/>
        <end position="130"/>
    </location>
</feature>
<keyword evidence="4" id="KW-1185">Reference proteome</keyword>
<reference evidence="3 4" key="1">
    <citation type="submission" date="2018-10" db="EMBL/GenBank/DDBJ databases">
        <title>Genomic Encyclopedia of Type Strains, Phase IV (KMG-IV): sequencing the most valuable type-strain genomes for metagenomic binning, comparative biology and taxonomic classification.</title>
        <authorList>
            <person name="Goeker M."/>
        </authorList>
    </citation>
    <scope>NUCLEOTIDE SEQUENCE [LARGE SCALE GENOMIC DNA]</scope>
    <source>
        <strain evidence="3 4">DSM 12769</strain>
    </source>
</reference>
<dbReference type="Gene3D" id="3.10.129.10">
    <property type="entry name" value="Hotdog Thioesterase"/>
    <property type="match status" value="1"/>
</dbReference>
<dbReference type="InterPro" id="IPR006683">
    <property type="entry name" value="Thioestr_dom"/>
</dbReference>
<evidence type="ECO:0000313" key="4">
    <source>
        <dbReference type="Proteomes" id="UP000275461"/>
    </source>
</evidence>
<comment type="caution">
    <text evidence="3">The sequence shown here is derived from an EMBL/GenBank/DDBJ whole genome shotgun (WGS) entry which is preliminary data.</text>
</comment>
<evidence type="ECO:0000259" key="2">
    <source>
        <dbReference type="Pfam" id="PF03061"/>
    </source>
</evidence>
<dbReference type="InterPro" id="IPR003736">
    <property type="entry name" value="PAAI_dom"/>
</dbReference>
<name>A0A498C6E2_9GAMM</name>
<protein>
    <submittedName>
        <fullName evidence="3">Uncharacterized protein (TIGR00369 family)</fullName>
    </submittedName>
</protein>
<dbReference type="PANTHER" id="PTHR43240:SF7">
    <property type="entry name" value="BLR7284 PROTEIN"/>
    <property type="match status" value="1"/>
</dbReference>
<dbReference type="CDD" id="cd03443">
    <property type="entry name" value="PaaI_thioesterase"/>
    <property type="match status" value="1"/>
</dbReference>
<keyword evidence="1" id="KW-0378">Hydrolase</keyword>
<dbReference type="PANTHER" id="PTHR43240">
    <property type="entry name" value="1,4-DIHYDROXY-2-NAPHTHOYL-COA THIOESTERASE 1"/>
    <property type="match status" value="1"/>
</dbReference>
<dbReference type="RefSeq" id="WP_245971137.1">
    <property type="nucleotide sequence ID" value="NZ_RCDA01000002.1"/>
</dbReference>
<evidence type="ECO:0000256" key="1">
    <source>
        <dbReference type="ARBA" id="ARBA00022801"/>
    </source>
</evidence>
<dbReference type="InterPro" id="IPR029069">
    <property type="entry name" value="HotDog_dom_sf"/>
</dbReference>
<proteinExistence type="predicted"/>
<organism evidence="3 4">
    <name type="scientific">Alkalispirillum mobile</name>
    <dbReference type="NCBI Taxonomy" id="85925"/>
    <lineage>
        <taxon>Bacteria</taxon>
        <taxon>Pseudomonadati</taxon>
        <taxon>Pseudomonadota</taxon>
        <taxon>Gammaproteobacteria</taxon>
        <taxon>Chromatiales</taxon>
        <taxon>Ectothiorhodospiraceae</taxon>
        <taxon>Alkalispirillum</taxon>
    </lineage>
</organism>